<evidence type="ECO:0000313" key="3">
    <source>
        <dbReference type="EMBL" id="SUI71283.1"/>
    </source>
</evidence>
<dbReference type="PANTHER" id="PTHR30437">
    <property type="entry name" value="TRANSCRIPTION ELONGATION FACTOR GREA"/>
    <property type="match status" value="1"/>
</dbReference>
<dbReference type="AlphaFoldDB" id="A0A379ZZ77"/>
<dbReference type="GO" id="GO:0032784">
    <property type="term" value="P:regulation of DNA-templated transcription elongation"/>
    <property type="evidence" value="ECO:0007669"/>
    <property type="project" value="InterPro"/>
</dbReference>
<dbReference type="Pfam" id="PF01272">
    <property type="entry name" value="GreA_GreB"/>
    <property type="match status" value="1"/>
</dbReference>
<dbReference type="InterPro" id="IPR036953">
    <property type="entry name" value="GreA/GreB_C_sf"/>
</dbReference>
<proteinExistence type="predicted"/>
<dbReference type="GO" id="GO:0003746">
    <property type="term" value="F:translation elongation factor activity"/>
    <property type="evidence" value="ECO:0007669"/>
    <property type="project" value="UniProtKB-KW"/>
</dbReference>
<dbReference type="InterPro" id="IPR001437">
    <property type="entry name" value="Tscrpt_elong_fac_GreA/B_C"/>
</dbReference>
<dbReference type="SUPFAM" id="SSF54534">
    <property type="entry name" value="FKBP-like"/>
    <property type="match status" value="1"/>
</dbReference>
<evidence type="ECO:0000259" key="1">
    <source>
        <dbReference type="Pfam" id="PF01272"/>
    </source>
</evidence>
<protein>
    <submittedName>
        <fullName evidence="2">Elongation factor GreAB</fullName>
    </submittedName>
    <submittedName>
        <fullName evidence="3">Transcription elongation factor GreA</fullName>
    </submittedName>
</protein>
<name>A0A379ZZ77_9GAMM</name>
<dbReference type="PANTHER" id="PTHR30437:SF4">
    <property type="entry name" value="TRANSCRIPTION ELONGATION FACTOR GREA"/>
    <property type="match status" value="1"/>
</dbReference>
<evidence type="ECO:0000313" key="2">
    <source>
        <dbReference type="EMBL" id="BCV46787.1"/>
    </source>
</evidence>
<dbReference type="Proteomes" id="UP000254069">
    <property type="component" value="Unassembled WGS sequence"/>
</dbReference>
<organism evidence="3 4">
    <name type="scientific">Shewanella algae</name>
    <dbReference type="NCBI Taxonomy" id="38313"/>
    <lineage>
        <taxon>Bacteria</taxon>
        <taxon>Pseudomonadati</taxon>
        <taxon>Pseudomonadota</taxon>
        <taxon>Gammaproteobacteria</taxon>
        <taxon>Alteromonadales</taxon>
        <taxon>Shewanellaceae</taxon>
        <taxon>Shewanella</taxon>
    </lineage>
</organism>
<dbReference type="Proteomes" id="UP000825078">
    <property type="component" value="Chromosome"/>
</dbReference>
<dbReference type="Gene3D" id="3.10.50.30">
    <property type="entry name" value="Transcription elongation factor, GreA/GreB, C-terminal domain"/>
    <property type="match status" value="1"/>
</dbReference>
<evidence type="ECO:0000313" key="4">
    <source>
        <dbReference type="Proteomes" id="UP000254069"/>
    </source>
</evidence>
<dbReference type="EMBL" id="AP024613">
    <property type="protein sequence ID" value="BCV46787.1"/>
    <property type="molecule type" value="Genomic_DNA"/>
</dbReference>
<gene>
    <name evidence="3" type="ORF">NCTC10738_02145</name>
    <name evidence="2" type="ORF">TUM17379_38050</name>
</gene>
<dbReference type="EMBL" id="UGYO01000001">
    <property type="protein sequence ID" value="SUI71283.1"/>
    <property type="molecule type" value="Genomic_DNA"/>
</dbReference>
<dbReference type="KEGG" id="salg:BS332_04880"/>
<keyword evidence="3" id="KW-0251">Elongation factor</keyword>
<accession>A0A3G4UW44</accession>
<accession>A0A379ZZ77</accession>
<dbReference type="InterPro" id="IPR023459">
    <property type="entry name" value="Tscrpt_elong_fac_GreA/B_fam"/>
</dbReference>
<dbReference type="GO" id="GO:0006354">
    <property type="term" value="P:DNA-templated transcription elongation"/>
    <property type="evidence" value="ECO:0007669"/>
    <property type="project" value="TreeGrafter"/>
</dbReference>
<reference evidence="3 4" key="1">
    <citation type="submission" date="2018-06" db="EMBL/GenBank/DDBJ databases">
        <authorList>
            <consortium name="Pathogen Informatics"/>
            <person name="Doyle S."/>
        </authorList>
    </citation>
    <scope>NUCLEOTIDE SEQUENCE [LARGE SCALE GENOMIC DNA]</scope>
    <source>
        <strain evidence="3 4">NCTC10738</strain>
    </source>
</reference>
<dbReference type="GO" id="GO:0003677">
    <property type="term" value="F:DNA binding"/>
    <property type="evidence" value="ECO:0007669"/>
    <property type="project" value="InterPro"/>
</dbReference>
<dbReference type="GO" id="GO:0070063">
    <property type="term" value="F:RNA polymerase binding"/>
    <property type="evidence" value="ECO:0007669"/>
    <property type="project" value="InterPro"/>
</dbReference>
<keyword evidence="4" id="KW-1185">Reference proteome</keyword>
<keyword evidence="3" id="KW-0648">Protein biosynthesis</keyword>
<sequence>MVYKSLSALADLFSFKTSQLYLQNSFNVSLRPLTLASVIARLAQPCPGGGVVHPGTKARLQNLKTGEFLEVELVYPQQHDPDSGRYSVLSDLGEALLGCTLDDLIEVDVPGGPVLFQILSLNQPRPCLPA</sequence>
<reference evidence="2" key="2">
    <citation type="submission" date="2021-05" db="EMBL/GenBank/DDBJ databases">
        <title>Molecular characterization for Shewanella algae harboring chromosomal blaOXA-55-like strains isolated from clinical and environment sample.</title>
        <authorList>
            <person name="Ohama Y."/>
            <person name="Aoki K."/>
            <person name="Harada S."/>
            <person name="Moriya K."/>
            <person name="Ishii Y."/>
            <person name="Tateda K."/>
        </authorList>
    </citation>
    <scope>NUCLEOTIDE SEQUENCE</scope>
    <source>
        <strain evidence="2">TUM17379</strain>
    </source>
</reference>
<feature type="domain" description="Transcription elongation factor GreA/GreB C-terminal" evidence="1">
    <location>
        <begin position="50"/>
        <end position="121"/>
    </location>
</feature>